<evidence type="ECO:0000313" key="4">
    <source>
        <dbReference type="Proteomes" id="UP000295258"/>
    </source>
</evidence>
<dbReference type="AlphaFoldDB" id="A0A4V2Y5Z0"/>
<keyword evidence="4" id="KW-1185">Reference proteome</keyword>
<feature type="transmembrane region" description="Helical" evidence="2">
    <location>
        <begin position="28"/>
        <end position="47"/>
    </location>
</feature>
<feature type="transmembrane region" description="Helical" evidence="2">
    <location>
        <begin position="59"/>
        <end position="78"/>
    </location>
</feature>
<keyword evidence="2" id="KW-0812">Transmembrane</keyword>
<name>A0A4V2Y5Z0_9ACTN</name>
<dbReference type="RefSeq" id="WP_132606546.1">
    <property type="nucleotide sequence ID" value="NZ_SMKO01000304.1"/>
</dbReference>
<keyword evidence="2" id="KW-0472">Membrane</keyword>
<organism evidence="3 4">
    <name type="scientific">Nonomuraea deserti</name>
    <dbReference type="NCBI Taxonomy" id="1848322"/>
    <lineage>
        <taxon>Bacteria</taxon>
        <taxon>Bacillati</taxon>
        <taxon>Actinomycetota</taxon>
        <taxon>Actinomycetes</taxon>
        <taxon>Streptosporangiales</taxon>
        <taxon>Streptosporangiaceae</taxon>
        <taxon>Nonomuraea</taxon>
    </lineage>
</organism>
<gene>
    <name evidence="3" type="ORF">E1292_48380</name>
</gene>
<proteinExistence type="predicted"/>
<comment type="caution">
    <text evidence="3">The sequence shown here is derived from an EMBL/GenBank/DDBJ whole genome shotgun (WGS) entry which is preliminary data.</text>
</comment>
<evidence type="ECO:0000256" key="1">
    <source>
        <dbReference type="SAM" id="MobiDB-lite"/>
    </source>
</evidence>
<dbReference type="Proteomes" id="UP000295258">
    <property type="component" value="Unassembled WGS sequence"/>
</dbReference>
<evidence type="ECO:0000313" key="3">
    <source>
        <dbReference type="EMBL" id="TDC86045.1"/>
    </source>
</evidence>
<feature type="region of interest" description="Disordered" evidence="1">
    <location>
        <begin position="195"/>
        <end position="235"/>
    </location>
</feature>
<keyword evidence="2" id="KW-1133">Transmembrane helix</keyword>
<accession>A0A4V2Y5Z0</accession>
<reference evidence="3 4" key="1">
    <citation type="submission" date="2019-03" db="EMBL/GenBank/DDBJ databases">
        <title>Draft genome sequences of novel Actinobacteria.</title>
        <authorList>
            <person name="Sahin N."/>
            <person name="Ay H."/>
            <person name="Saygin H."/>
        </authorList>
    </citation>
    <scope>NUCLEOTIDE SEQUENCE [LARGE SCALE GENOMIC DNA]</scope>
    <source>
        <strain evidence="3 4">KC310</strain>
    </source>
</reference>
<protein>
    <submittedName>
        <fullName evidence="3">Uncharacterized protein</fullName>
    </submittedName>
</protein>
<dbReference type="EMBL" id="SMKO01000304">
    <property type="protein sequence ID" value="TDC86045.1"/>
    <property type="molecule type" value="Genomic_DNA"/>
</dbReference>
<sequence>MTGVREDSRAFRAARRAGMRGAPDPTSALGIAAVAMGLVVYFVAMIVSGQGGGSVTPDSVLFIIFPAVLAAVTGTSGVRETSVRLRMRRAWQRAGRGEVVQGLTGVALRRGRTVAGYPVRTVVARVDGRAQYLRLAFARADDAAMLPAGPVQVDLFDGPSVRGPARLRPRHAGVVWAFAARNGDPAVTEETRYTFENGWPDEGQDGWPDSGGDAERHSGWPGGSDGDGNDGDGGE</sequence>
<evidence type="ECO:0000256" key="2">
    <source>
        <dbReference type="SAM" id="Phobius"/>
    </source>
</evidence>